<organism evidence="3 4">
    <name type="scientific">Phyllotreta striolata</name>
    <name type="common">Striped flea beetle</name>
    <name type="synonym">Crioceris striolata</name>
    <dbReference type="NCBI Taxonomy" id="444603"/>
    <lineage>
        <taxon>Eukaryota</taxon>
        <taxon>Metazoa</taxon>
        <taxon>Ecdysozoa</taxon>
        <taxon>Arthropoda</taxon>
        <taxon>Hexapoda</taxon>
        <taxon>Insecta</taxon>
        <taxon>Pterygota</taxon>
        <taxon>Neoptera</taxon>
        <taxon>Endopterygota</taxon>
        <taxon>Coleoptera</taxon>
        <taxon>Polyphaga</taxon>
        <taxon>Cucujiformia</taxon>
        <taxon>Chrysomeloidea</taxon>
        <taxon>Chrysomelidae</taxon>
        <taxon>Galerucinae</taxon>
        <taxon>Alticini</taxon>
        <taxon>Phyllotreta</taxon>
    </lineage>
</organism>
<accession>A0A9N9XN31</accession>
<dbReference type="AlphaFoldDB" id="A0A9N9XN31"/>
<dbReference type="InterPro" id="IPR037395">
    <property type="entry name" value="GSKIP"/>
</dbReference>
<proteinExistence type="inferred from homology"/>
<evidence type="ECO:0000313" key="4">
    <source>
        <dbReference type="Proteomes" id="UP001153712"/>
    </source>
</evidence>
<protein>
    <recommendedName>
        <fullName evidence="2">GSKIP domain-containing protein</fullName>
    </recommendedName>
</protein>
<dbReference type="EMBL" id="OU900108">
    <property type="protein sequence ID" value="CAG9857894.1"/>
    <property type="molecule type" value="Genomic_DNA"/>
</dbReference>
<dbReference type="GO" id="GO:0051018">
    <property type="term" value="F:protein kinase A binding"/>
    <property type="evidence" value="ECO:0007669"/>
    <property type="project" value="TreeGrafter"/>
</dbReference>
<dbReference type="SUPFAM" id="SSF103107">
    <property type="entry name" value="Hypothetical protein c14orf129, hspc210"/>
    <property type="match status" value="1"/>
</dbReference>
<evidence type="ECO:0000259" key="2">
    <source>
        <dbReference type="Pfam" id="PF05303"/>
    </source>
</evidence>
<dbReference type="Proteomes" id="UP001153712">
    <property type="component" value="Chromosome 15"/>
</dbReference>
<dbReference type="GO" id="GO:0019207">
    <property type="term" value="F:kinase regulator activity"/>
    <property type="evidence" value="ECO:0007669"/>
    <property type="project" value="TreeGrafter"/>
</dbReference>
<reference evidence="3" key="1">
    <citation type="submission" date="2022-01" db="EMBL/GenBank/DDBJ databases">
        <authorList>
            <person name="King R."/>
        </authorList>
    </citation>
    <scope>NUCLEOTIDE SEQUENCE</scope>
</reference>
<dbReference type="OrthoDB" id="5804279at2759"/>
<dbReference type="InterPro" id="IPR023231">
    <property type="entry name" value="GSKIP_dom_sf"/>
</dbReference>
<name>A0A9N9XN31_PHYSR</name>
<dbReference type="GO" id="GO:0005737">
    <property type="term" value="C:cytoplasm"/>
    <property type="evidence" value="ECO:0007669"/>
    <property type="project" value="TreeGrafter"/>
</dbReference>
<feature type="domain" description="GSKIP" evidence="2">
    <location>
        <begin position="12"/>
        <end position="110"/>
    </location>
</feature>
<gene>
    <name evidence="3" type="ORF">PHYEVI_LOCUS4292</name>
</gene>
<sequence length="148" mass="17061">MSEHLLDSENWKLEAEAVIKDVRDHVKTLIVCEKLTSNNSRVYLNLVTNEERTFCVELSALGFRIVGNKFDTNDLNSEEYFETPYSLLDTISLSYKDSFAGALQKKLETLRKHLSKSYDLTCDPALPTEFFVEASYLSLLLFFMKEDL</sequence>
<keyword evidence="4" id="KW-1185">Reference proteome</keyword>
<evidence type="ECO:0000256" key="1">
    <source>
        <dbReference type="ARBA" id="ARBA00009571"/>
    </source>
</evidence>
<evidence type="ECO:0000313" key="3">
    <source>
        <dbReference type="EMBL" id="CAG9857894.1"/>
    </source>
</evidence>
<dbReference type="PANTHER" id="PTHR12490:SF4">
    <property type="entry name" value="GSK3B-INTERACTING PROTEIN"/>
    <property type="match status" value="1"/>
</dbReference>
<dbReference type="Pfam" id="PF05303">
    <property type="entry name" value="GSKIP_dom"/>
    <property type="match status" value="1"/>
</dbReference>
<dbReference type="PANTHER" id="PTHR12490">
    <property type="entry name" value="GSK3B-INTERACTING PROTEIN"/>
    <property type="match status" value="1"/>
</dbReference>
<dbReference type="InterPro" id="IPR007967">
    <property type="entry name" value="GSKIP_dom"/>
</dbReference>
<dbReference type="Gene3D" id="3.30.2280.10">
    <property type="entry name" value="Hypothetical protein (hspc210)"/>
    <property type="match status" value="1"/>
</dbReference>
<dbReference type="GO" id="GO:0060828">
    <property type="term" value="P:regulation of canonical Wnt signaling pathway"/>
    <property type="evidence" value="ECO:0007669"/>
    <property type="project" value="InterPro"/>
</dbReference>
<comment type="similarity">
    <text evidence="1">Belongs to the GSKIP family.</text>
</comment>